<dbReference type="Pfam" id="PF01409">
    <property type="entry name" value="tRNA-synt_2d"/>
    <property type="match status" value="1"/>
</dbReference>
<dbReference type="SMART" id="SM00896">
    <property type="entry name" value="FDX-ACB"/>
    <property type="match status" value="1"/>
</dbReference>
<sequence>MQDDRHIKIDSPDSAKQRAELEKRGDADAKRMLRFLDMPDLSRAEGSPLKALIDLVLGIQDFKDFDAVEIPEIVPAKKSFDLFDFPAEHPARSKSDTYYVNDEYILRTHTTVMWYYYLLSERAKAKLNGEEPVGIFSYGKVYRKDEIDRHHMNVFHQIDGLYLTWNDKRKIVKKDLEEVLANIAKAVFGPDIKYRFNDDSFPYTYDSIEMEVDKGGKWVEVLGAGIAQPSVLEKLGVDSKIWGGWAFGFGLERLAIISMELPDIRLLWSENARVKKQLKLGNKFKDVSKYPPITRDISFVVNKDFIPNNYFDLIRDLGGDLVEQVELLDKYENAEKFGEGKISYAYRIIFRSNERTLITAEADEIMKNIYGETEKQFNAELR</sequence>
<dbReference type="Proteomes" id="UP000178114">
    <property type="component" value="Unassembled WGS sequence"/>
</dbReference>
<dbReference type="Gene3D" id="3.30.930.10">
    <property type="entry name" value="Bira Bifunctional Protein, Domain 2"/>
    <property type="match status" value="1"/>
</dbReference>
<evidence type="ECO:0000256" key="10">
    <source>
        <dbReference type="ARBA" id="ARBA00049255"/>
    </source>
</evidence>
<evidence type="ECO:0000256" key="7">
    <source>
        <dbReference type="ARBA" id="ARBA00022946"/>
    </source>
</evidence>
<evidence type="ECO:0000256" key="11">
    <source>
        <dbReference type="SAM" id="MobiDB-lite"/>
    </source>
</evidence>
<dbReference type="InterPro" id="IPR036690">
    <property type="entry name" value="Fdx_antiC-bd_sf"/>
</dbReference>
<comment type="catalytic activity">
    <reaction evidence="10">
        <text>tRNA(Phe) + L-phenylalanine + ATP = L-phenylalanyl-tRNA(Phe) + AMP + diphosphate + H(+)</text>
        <dbReference type="Rhea" id="RHEA:19413"/>
        <dbReference type="Rhea" id="RHEA-COMP:9668"/>
        <dbReference type="Rhea" id="RHEA-COMP:9699"/>
        <dbReference type="ChEBI" id="CHEBI:15378"/>
        <dbReference type="ChEBI" id="CHEBI:30616"/>
        <dbReference type="ChEBI" id="CHEBI:33019"/>
        <dbReference type="ChEBI" id="CHEBI:58095"/>
        <dbReference type="ChEBI" id="CHEBI:78442"/>
        <dbReference type="ChEBI" id="CHEBI:78531"/>
        <dbReference type="ChEBI" id="CHEBI:456215"/>
        <dbReference type="EC" id="6.1.1.20"/>
    </reaction>
</comment>
<accession>A0A1F5WYQ4</accession>
<dbReference type="GO" id="GO:0000049">
    <property type="term" value="F:tRNA binding"/>
    <property type="evidence" value="ECO:0007669"/>
    <property type="project" value="InterPro"/>
</dbReference>
<dbReference type="PANTHER" id="PTHR11538:SF41">
    <property type="entry name" value="PHENYLALANINE--TRNA LIGASE, MITOCHONDRIAL"/>
    <property type="match status" value="1"/>
</dbReference>
<evidence type="ECO:0000259" key="13">
    <source>
        <dbReference type="PROSITE" id="PS51447"/>
    </source>
</evidence>
<evidence type="ECO:0000313" key="15">
    <source>
        <dbReference type="Proteomes" id="UP000178114"/>
    </source>
</evidence>
<protein>
    <recommendedName>
        <fullName evidence="2">phenylalanine--tRNA ligase</fullName>
        <ecNumber evidence="2">6.1.1.20</ecNumber>
    </recommendedName>
    <alternativeName>
        <fullName evidence="9">Phenylalanyl-tRNA synthetase</fullName>
    </alternativeName>
</protein>
<evidence type="ECO:0000256" key="3">
    <source>
        <dbReference type="ARBA" id="ARBA00022598"/>
    </source>
</evidence>
<comment type="similarity">
    <text evidence="1">Belongs to the class-II aminoacyl-tRNA synthetase family.</text>
</comment>
<dbReference type="GO" id="GO:0006432">
    <property type="term" value="P:phenylalanyl-tRNA aminoacylation"/>
    <property type="evidence" value="ECO:0007669"/>
    <property type="project" value="TreeGrafter"/>
</dbReference>
<name>A0A1F5WYQ4_9BACT</name>
<evidence type="ECO:0000313" key="14">
    <source>
        <dbReference type="EMBL" id="OGF80792.1"/>
    </source>
</evidence>
<evidence type="ECO:0000256" key="4">
    <source>
        <dbReference type="ARBA" id="ARBA00022741"/>
    </source>
</evidence>
<feature type="region of interest" description="Disordered" evidence="11">
    <location>
        <begin position="1"/>
        <end position="25"/>
    </location>
</feature>
<dbReference type="InterPro" id="IPR006195">
    <property type="entry name" value="aa-tRNA-synth_II"/>
</dbReference>
<keyword evidence="6" id="KW-0648">Protein biosynthesis</keyword>
<gene>
    <name evidence="14" type="ORF">A2930_01525</name>
</gene>
<proteinExistence type="inferred from homology"/>
<comment type="caution">
    <text evidence="14">The sequence shown here is derived from an EMBL/GenBank/DDBJ whole genome shotgun (WGS) entry which is preliminary data.</text>
</comment>
<keyword evidence="4" id="KW-0547">Nucleotide-binding</keyword>
<dbReference type="GO" id="GO:0004826">
    <property type="term" value="F:phenylalanine-tRNA ligase activity"/>
    <property type="evidence" value="ECO:0007669"/>
    <property type="project" value="UniProtKB-EC"/>
</dbReference>
<dbReference type="InterPro" id="IPR002319">
    <property type="entry name" value="Phenylalanyl-tRNA_Synthase"/>
</dbReference>
<dbReference type="InterPro" id="IPR005121">
    <property type="entry name" value="Fdx_antiC-bd"/>
</dbReference>
<dbReference type="GO" id="GO:0005524">
    <property type="term" value="F:ATP binding"/>
    <property type="evidence" value="ECO:0007669"/>
    <property type="project" value="UniProtKB-KW"/>
</dbReference>
<keyword evidence="5" id="KW-0067">ATP-binding</keyword>
<dbReference type="InterPro" id="IPR045864">
    <property type="entry name" value="aa-tRNA-synth_II/BPL/LPL"/>
</dbReference>
<reference evidence="14 15" key="1">
    <citation type="journal article" date="2016" name="Nat. Commun.">
        <title>Thousands of microbial genomes shed light on interconnected biogeochemical processes in an aquifer system.</title>
        <authorList>
            <person name="Anantharaman K."/>
            <person name="Brown C.T."/>
            <person name="Hug L.A."/>
            <person name="Sharon I."/>
            <person name="Castelle C.J."/>
            <person name="Probst A.J."/>
            <person name="Thomas B.C."/>
            <person name="Singh A."/>
            <person name="Wilkins M.J."/>
            <person name="Karaoz U."/>
            <person name="Brodie E.L."/>
            <person name="Williams K.H."/>
            <person name="Hubbard S.S."/>
            <person name="Banfield J.F."/>
        </authorList>
    </citation>
    <scope>NUCLEOTIDE SEQUENCE [LARGE SCALE GENOMIC DNA]</scope>
</reference>
<dbReference type="PANTHER" id="PTHR11538">
    <property type="entry name" value="PHENYLALANYL-TRNA SYNTHETASE"/>
    <property type="match status" value="1"/>
</dbReference>
<dbReference type="GO" id="GO:0005737">
    <property type="term" value="C:cytoplasm"/>
    <property type="evidence" value="ECO:0007669"/>
    <property type="project" value="TreeGrafter"/>
</dbReference>
<evidence type="ECO:0000259" key="12">
    <source>
        <dbReference type="PROSITE" id="PS50862"/>
    </source>
</evidence>
<dbReference type="SUPFAM" id="SSF55681">
    <property type="entry name" value="Class II aaRS and biotin synthetases"/>
    <property type="match status" value="1"/>
</dbReference>
<evidence type="ECO:0000256" key="8">
    <source>
        <dbReference type="ARBA" id="ARBA00023146"/>
    </source>
</evidence>
<evidence type="ECO:0000256" key="9">
    <source>
        <dbReference type="ARBA" id="ARBA00031194"/>
    </source>
</evidence>
<evidence type="ECO:0000256" key="6">
    <source>
        <dbReference type="ARBA" id="ARBA00022917"/>
    </source>
</evidence>
<dbReference type="AlphaFoldDB" id="A0A1F5WYQ4"/>
<keyword evidence="7" id="KW-0809">Transit peptide</keyword>
<dbReference type="PROSITE" id="PS51447">
    <property type="entry name" value="FDX_ACB"/>
    <property type="match status" value="1"/>
</dbReference>
<feature type="domain" description="FDX-ACB" evidence="13">
    <location>
        <begin position="288"/>
        <end position="382"/>
    </location>
</feature>
<dbReference type="SUPFAM" id="SSF54991">
    <property type="entry name" value="Anticodon-binding domain of PheRS"/>
    <property type="match status" value="1"/>
</dbReference>
<dbReference type="Pfam" id="PF03147">
    <property type="entry name" value="FDX-ACB"/>
    <property type="match status" value="1"/>
</dbReference>
<dbReference type="EMBL" id="MFID01000028">
    <property type="protein sequence ID" value="OGF80792.1"/>
    <property type="molecule type" value="Genomic_DNA"/>
</dbReference>
<evidence type="ECO:0000256" key="2">
    <source>
        <dbReference type="ARBA" id="ARBA00012814"/>
    </source>
</evidence>
<keyword evidence="3" id="KW-0436">Ligase</keyword>
<keyword evidence="8" id="KW-0030">Aminoacyl-tRNA synthetase</keyword>
<evidence type="ECO:0000256" key="1">
    <source>
        <dbReference type="ARBA" id="ARBA00008226"/>
    </source>
</evidence>
<dbReference type="PROSITE" id="PS50862">
    <property type="entry name" value="AA_TRNA_LIGASE_II"/>
    <property type="match status" value="1"/>
</dbReference>
<organism evidence="14 15">
    <name type="scientific">Candidatus Giovannonibacteria bacterium RIFCSPLOWO2_01_FULL_45_34</name>
    <dbReference type="NCBI Taxonomy" id="1798351"/>
    <lineage>
        <taxon>Bacteria</taxon>
        <taxon>Candidatus Giovannoniibacteriota</taxon>
    </lineage>
</organism>
<dbReference type="Gene3D" id="3.30.70.380">
    <property type="entry name" value="Ferrodoxin-fold anticodon-binding domain"/>
    <property type="match status" value="1"/>
</dbReference>
<dbReference type="STRING" id="1798351.A2930_01525"/>
<feature type="domain" description="Aminoacyl-transfer RNA synthetases class-II family profile" evidence="12">
    <location>
        <begin position="58"/>
        <end position="292"/>
    </location>
</feature>
<dbReference type="EC" id="6.1.1.20" evidence="2"/>
<evidence type="ECO:0000256" key="5">
    <source>
        <dbReference type="ARBA" id="ARBA00022840"/>
    </source>
</evidence>